<dbReference type="Pfam" id="PF03692">
    <property type="entry name" value="CxxCxxCC"/>
    <property type="match status" value="1"/>
</dbReference>
<dbReference type="KEGG" id="dfo:Dform_00339"/>
<evidence type="ECO:0000313" key="1">
    <source>
        <dbReference type="EMBL" id="APV43699.1"/>
    </source>
</evidence>
<organism evidence="1 2">
    <name type="scientific">Dehalogenimonas formicexedens</name>
    <dbReference type="NCBI Taxonomy" id="1839801"/>
    <lineage>
        <taxon>Bacteria</taxon>
        <taxon>Bacillati</taxon>
        <taxon>Chloroflexota</taxon>
        <taxon>Dehalococcoidia</taxon>
        <taxon>Dehalococcoidales</taxon>
        <taxon>Dehalococcoidaceae</taxon>
        <taxon>Dehalogenimonas</taxon>
    </lineage>
</organism>
<accession>A0A1P8F5E3</accession>
<gene>
    <name evidence="1" type="ORF">Dform_00339</name>
</gene>
<dbReference type="EMBL" id="CP018258">
    <property type="protein sequence ID" value="APV43699.1"/>
    <property type="molecule type" value="Genomic_DNA"/>
</dbReference>
<reference evidence="2" key="1">
    <citation type="submission" date="2016-11" db="EMBL/GenBank/DDBJ databases">
        <title>Dehalogenimonas formicexedens sp. nov., a chlorinated alkane respiring bacterium isolated from contaminated groundwater.</title>
        <authorList>
            <person name="Key T.A."/>
            <person name="Bowman K.S."/>
            <person name="Lee I."/>
            <person name="Chun J."/>
            <person name="Albuquerque L."/>
            <person name="da Costa M.S."/>
            <person name="Rainey F.A."/>
            <person name="Moe W.M."/>
        </authorList>
    </citation>
    <scope>NUCLEOTIDE SEQUENCE [LARGE SCALE GENOMIC DNA]</scope>
    <source>
        <strain evidence="2">NSZ-14</strain>
    </source>
</reference>
<sequence>MIFTESQITDSSAIFSNGSIVTSDELERHWDEIAVSTELKSVMGLDLLTPESSPNPSSASLMAFLPLYIVATFHKCRQCGNCCRPNYRKWDKGVVLSRQEAVSLEPKCRLIKKNSQYILPYPCVFLKTKGCAQYEERPYGCRMFPLTSVKSTDGLERRGIIMLCPAAKELYVTATLFLQDLYRTLETARQQGQVRFNMQDLENLKLGYEHNQVGPDALNYMKKLAFEYNRSV</sequence>
<dbReference type="AlphaFoldDB" id="A0A1P8F5E3"/>
<keyword evidence="2" id="KW-1185">Reference proteome</keyword>
<dbReference type="Proteomes" id="UP000185934">
    <property type="component" value="Chromosome"/>
</dbReference>
<protein>
    <submittedName>
        <fullName evidence="1">Fe-S-cluster containining protein</fullName>
    </submittedName>
</protein>
<dbReference type="STRING" id="1839801.Dform_00339"/>
<dbReference type="InterPro" id="IPR005358">
    <property type="entry name" value="Puta_zinc/iron-chelating_dom"/>
</dbReference>
<evidence type="ECO:0000313" key="2">
    <source>
        <dbReference type="Proteomes" id="UP000185934"/>
    </source>
</evidence>
<proteinExistence type="predicted"/>
<name>A0A1P8F5E3_9CHLR</name>